<dbReference type="Proteomes" id="UP000829196">
    <property type="component" value="Unassembled WGS sequence"/>
</dbReference>
<keyword evidence="2" id="KW-1185">Reference proteome</keyword>
<accession>A0A8T3BPF7</accession>
<protein>
    <submittedName>
        <fullName evidence="1">Uncharacterized protein</fullName>
    </submittedName>
</protein>
<evidence type="ECO:0000313" key="1">
    <source>
        <dbReference type="EMBL" id="KAI0519062.1"/>
    </source>
</evidence>
<proteinExistence type="predicted"/>
<name>A0A8T3BPF7_DENNO</name>
<gene>
    <name evidence="1" type="ORF">KFK09_006502</name>
</gene>
<dbReference type="EMBL" id="JAGYWB010000006">
    <property type="protein sequence ID" value="KAI0519062.1"/>
    <property type="molecule type" value="Genomic_DNA"/>
</dbReference>
<reference evidence="1" key="1">
    <citation type="journal article" date="2022" name="Front. Genet.">
        <title>Chromosome-Scale Assembly of the Dendrobium nobile Genome Provides Insights Into the Molecular Mechanism of the Biosynthesis of the Medicinal Active Ingredient of Dendrobium.</title>
        <authorList>
            <person name="Xu Q."/>
            <person name="Niu S.-C."/>
            <person name="Li K.-L."/>
            <person name="Zheng P.-J."/>
            <person name="Zhang X.-J."/>
            <person name="Jia Y."/>
            <person name="Liu Y."/>
            <person name="Niu Y.-X."/>
            <person name="Yu L.-H."/>
            <person name="Chen D.-F."/>
            <person name="Zhang G.-Q."/>
        </authorList>
    </citation>
    <scope>NUCLEOTIDE SEQUENCE</scope>
    <source>
        <tissue evidence="1">Leaf</tissue>
    </source>
</reference>
<sequence length="101" mass="11298">MYSPIASVIARIPALHASDLAAPSCPVRTKPGPETPFRVKTGRSCPARFRLHPVAESAQPGLEPSCLRKDIEQSDEQRGFKEFNRLNFFQMKVIQLNATLY</sequence>
<evidence type="ECO:0000313" key="2">
    <source>
        <dbReference type="Proteomes" id="UP000829196"/>
    </source>
</evidence>
<dbReference type="AlphaFoldDB" id="A0A8T3BPF7"/>
<organism evidence="1 2">
    <name type="scientific">Dendrobium nobile</name>
    <name type="common">Orchid</name>
    <dbReference type="NCBI Taxonomy" id="94219"/>
    <lineage>
        <taxon>Eukaryota</taxon>
        <taxon>Viridiplantae</taxon>
        <taxon>Streptophyta</taxon>
        <taxon>Embryophyta</taxon>
        <taxon>Tracheophyta</taxon>
        <taxon>Spermatophyta</taxon>
        <taxon>Magnoliopsida</taxon>
        <taxon>Liliopsida</taxon>
        <taxon>Asparagales</taxon>
        <taxon>Orchidaceae</taxon>
        <taxon>Epidendroideae</taxon>
        <taxon>Malaxideae</taxon>
        <taxon>Dendrobiinae</taxon>
        <taxon>Dendrobium</taxon>
    </lineage>
</organism>
<comment type="caution">
    <text evidence="1">The sequence shown here is derived from an EMBL/GenBank/DDBJ whole genome shotgun (WGS) entry which is preliminary data.</text>
</comment>